<name>A0ABU9L100_9FLAO</name>
<dbReference type="EMBL" id="JBCDNA010000002">
    <property type="protein sequence ID" value="MEL4456106.1"/>
    <property type="molecule type" value="Genomic_DNA"/>
</dbReference>
<feature type="signal peptide" evidence="1">
    <location>
        <begin position="1"/>
        <end position="22"/>
    </location>
</feature>
<evidence type="ECO:0000313" key="3">
    <source>
        <dbReference type="Proteomes" id="UP001474120"/>
    </source>
</evidence>
<proteinExistence type="predicted"/>
<evidence type="ECO:0000256" key="1">
    <source>
        <dbReference type="SAM" id="SignalP"/>
    </source>
</evidence>
<accession>A0ABU9L100</accession>
<dbReference type="RefSeq" id="WP_342160146.1">
    <property type="nucleotide sequence ID" value="NZ_JBCDNA010000002.1"/>
</dbReference>
<dbReference type="Proteomes" id="UP001474120">
    <property type="component" value="Unassembled WGS sequence"/>
</dbReference>
<sequence length="196" mass="22576">MKNLVRKSLVAVGLMMSLSTFAGSTDFNLKDNDKNITNLRFENVRKGSTLIIKDLEGIVLYKEVIEKTGDYSKGFDLTSLPNGDYLFELDSELKIVVVPFKVNSSEVVFNKESEESIYKPVLIKKNQMVYVWKAESDQSSLSYKIYYADNYDFVLSERFEEMEEVSKAYDFSTAKKGNYVFVFESKGRKYTKIVKI</sequence>
<feature type="chain" id="PRO_5045413389" evidence="1">
    <location>
        <begin position="23"/>
        <end position="196"/>
    </location>
</feature>
<protein>
    <submittedName>
        <fullName evidence="2">Uncharacterized protein</fullName>
    </submittedName>
</protein>
<reference evidence="2 3" key="1">
    <citation type="submission" date="2024-04" db="EMBL/GenBank/DDBJ databases">
        <title>whole genome sequencing of Lutimonas vermicola strain IMCC1616.</title>
        <authorList>
            <person name="Bae S.S."/>
        </authorList>
    </citation>
    <scope>NUCLEOTIDE SEQUENCE [LARGE SCALE GENOMIC DNA]</scope>
    <source>
        <strain evidence="2 3">IMCC1616</strain>
    </source>
</reference>
<organism evidence="2 3">
    <name type="scientific">Lutimonas vermicola</name>
    <dbReference type="NCBI Taxonomy" id="414288"/>
    <lineage>
        <taxon>Bacteria</taxon>
        <taxon>Pseudomonadati</taxon>
        <taxon>Bacteroidota</taxon>
        <taxon>Flavobacteriia</taxon>
        <taxon>Flavobacteriales</taxon>
        <taxon>Flavobacteriaceae</taxon>
        <taxon>Lutimonas</taxon>
    </lineage>
</organism>
<gene>
    <name evidence="2" type="ORF">AABB81_09390</name>
</gene>
<evidence type="ECO:0000313" key="2">
    <source>
        <dbReference type="EMBL" id="MEL4456106.1"/>
    </source>
</evidence>
<keyword evidence="3" id="KW-1185">Reference proteome</keyword>
<comment type="caution">
    <text evidence="2">The sequence shown here is derived from an EMBL/GenBank/DDBJ whole genome shotgun (WGS) entry which is preliminary data.</text>
</comment>
<keyword evidence="1" id="KW-0732">Signal</keyword>